<name>A0AAX6F5J2_IRIPA</name>
<evidence type="ECO:0000313" key="2">
    <source>
        <dbReference type="Proteomes" id="UP001140949"/>
    </source>
</evidence>
<accession>A0AAX6F5J2</accession>
<reference evidence="1" key="1">
    <citation type="journal article" date="2023" name="GigaByte">
        <title>Genome assembly of the bearded iris, Iris pallida Lam.</title>
        <authorList>
            <person name="Bruccoleri R.E."/>
            <person name="Oakeley E.J."/>
            <person name="Faust A.M.E."/>
            <person name="Altorfer M."/>
            <person name="Dessus-Babus S."/>
            <person name="Burckhardt D."/>
            <person name="Oertli M."/>
            <person name="Naumann U."/>
            <person name="Petersen F."/>
            <person name="Wong J."/>
        </authorList>
    </citation>
    <scope>NUCLEOTIDE SEQUENCE</scope>
    <source>
        <strain evidence="1">GSM-AAB239-AS_SAM_17_03QT</strain>
    </source>
</reference>
<gene>
    <name evidence="1" type="ORF">M6B38_153850</name>
</gene>
<evidence type="ECO:0000313" key="1">
    <source>
        <dbReference type="EMBL" id="KAJ6811449.1"/>
    </source>
</evidence>
<dbReference type="Proteomes" id="UP001140949">
    <property type="component" value="Unassembled WGS sequence"/>
</dbReference>
<keyword evidence="2" id="KW-1185">Reference proteome</keyword>
<sequence length="71" mass="8704">MVGRPIWMLWQEINRCQAYGAYYFSHHTGMCFADTSKHYYHWIRGGSQKANSKKCHRWHYLYNLQACWSWL</sequence>
<reference evidence="1" key="2">
    <citation type="submission" date="2023-04" db="EMBL/GenBank/DDBJ databases">
        <authorList>
            <person name="Bruccoleri R.E."/>
            <person name="Oakeley E.J."/>
            <person name="Faust A.-M."/>
            <person name="Dessus-Babus S."/>
            <person name="Altorfer M."/>
            <person name="Burckhardt D."/>
            <person name="Oertli M."/>
            <person name="Naumann U."/>
            <person name="Petersen F."/>
            <person name="Wong J."/>
        </authorList>
    </citation>
    <scope>NUCLEOTIDE SEQUENCE</scope>
    <source>
        <strain evidence="1">GSM-AAB239-AS_SAM_17_03QT</strain>
        <tissue evidence="1">Leaf</tissue>
    </source>
</reference>
<dbReference type="AlphaFoldDB" id="A0AAX6F5J2"/>
<organism evidence="1 2">
    <name type="scientific">Iris pallida</name>
    <name type="common">Sweet iris</name>
    <dbReference type="NCBI Taxonomy" id="29817"/>
    <lineage>
        <taxon>Eukaryota</taxon>
        <taxon>Viridiplantae</taxon>
        <taxon>Streptophyta</taxon>
        <taxon>Embryophyta</taxon>
        <taxon>Tracheophyta</taxon>
        <taxon>Spermatophyta</taxon>
        <taxon>Magnoliopsida</taxon>
        <taxon>Liliopsida</taxon>
        <taxon>Asparagales</taxon>
        <taxon>Iridaceae</taxon>
        <taxon>Iridoideae</taxon>
        <taxon>Irideae</taxon>
        <taxon>Iris</taxon>
    </lineage>
</organism>
<dbReference type="EMBL" id="JANAVB010031619">
    <property type="protein sequence ID" value="KAJ6811449.1"/>
    <property type="molecule type" value="Genomic_DNA"/>
</dbReference>
<comment type="caution">
    <text evidence="1">The sequence shown here is derived from an EMBL/GenBank/DDBJ whole genome shotgun (WGS) entry which is preliminary data.</text>
</comment>
<proteinExistence type="predicted"/>
<protein>
    <submittedName>
        <fullName evidence="1">Pyrophosphate--fructose 6-phosphate 1-phosphotransferase subunit beta 1</fullName>
    </submittedName>
</protein>